<name>A0A2P4Z881_9HYPO</name>
<evidence type="ECO:0000256" key="1">
    <source>
        <dbReference type="SAM" id="MobiDB-lite"/>
    </source>
</evidence>
<comment type="caution">
    <text evidence="2">The sequence shown here is derived from an EMBL/GenBank/DDBJ whole genome shotgun (WGS) entry which is preliminary data.</text>
</comment>
<dbReference type="RefSeq" id="XP_018656607.1">
    <property type="nucleotide sequence ID" value="XM_018810174.1"/>
</dbReference>
<accession>A0A2P4Z881</accession>
<dbReference type="AlphaFoldDB" id="A0A2P4Z881"/>
<sequence length="162" mass="18055">MADDNMKHDAAKEDEDRKQRRDKGGATNATSLISKWKSKQAKRHEAAMRPSIPQAPRWLVVGDEAAKAACRKAPFPSCRRSHLDSIGPSSYNPLDHGRGAVVLPVRGGTLYRLRPPLDASRNSAIEETQRKKKSDSDLPAVLETLVDGREKQRRHTDSYMGE</sequence>
<feature type="region of interest" description="Disordered" evidence="1">
    <location>
        <begin position="1"/>
        <end position="50"/>
    </location>
</feature>
<proteinExistence type="predicted"/>
<reference evidence="2 3" key="1">
    <citation type="journal article" date="2016" name="Genome Announc.">
        <title>Draft Whole-Genome Sequence of Trichoderma gamsii T6085, a Promising Biocontrol Agent of Fusarium Head Blight on Wheat.</title>
        <authorList>
            <person name="Baroncelli R."/>
            <person name="Zapparata A."/>
            <person name="Piaggeschi G."/>
            <person name="Sarrocco S."/>
            <person name="Vannacci G."/>
        </authorList>
    </citation>
    <scope>NUCLEOTIDE SEQUENCE [LARGE SCALE GENOMIC DNA]</scope>
    <source>
        <strain evidence="2 3">T6085</strain>
    </source>
</reference>
<dbReference type="Proteomes" id="UP000054821">
    <property type="component" value="Unassembled WGS sequence"/>
</dbReference>
<dbReference type="EMBL" id="JPDN02000068">
    <property type="protein sequence ID" value="PON20480.1"/>
    <property type="molecule type" value="Genomic_DNA"/>
</dbReference>
<keyword evidence="3" id="KW-1185">Reference proteome</keyword>
<gene>
    <name evidence="2" type="ORF">TGAM01_v210650</name>
</gene>
<feature type="region of interest" description="Disordered" evidence="1">
    <location>
        <begin position="112"/>
        <end position="162"/>
    </location>
</feature>
<feature type="compositionally biased region" description="Basic and acidic residues" evidence="1">
    <location>
        <begin position="1"/>
        <end position="24"/>
    </location>
</feature>
<evidence type="ECO:0000313" key="3">
    <source>
        <dbReference type="Proteomes" id="UP000054821"/>
    </source>
</evidence>
<evidence type="ECO:0000313" key="2">
    <source>
        <dbReference type="EMBL" id="PON20480.1"/>
    </source>
</evidence>
<organism evidence="2 3">
    <name type="scientific">Trichoderma gamsii</name>
    <dbReference type="NCBI Taxonomy" id="398673"/>
    <lineage>
        <taxon>Eukaryota</taxon>
        <taxon>Fungi</taxon>
        <taxon>Dikarya</taxon>
        <taxon>Ascomycota</taxon>
        <taxon>Pezizomycotina</taxon>
        <taxon>Sordariomycetes</taxon>
        <taxon>Hypocreomycetidae</taxon>
        <taxon>Hypocreales</taxon>
        <taxon>Hypocreaceae</taxon>
        <taxon>Trichoderma</taxon>
    </lineage>
</organism>
<dbReference type="GeneID" id="29990257"/>
<protein>
    <submittedName>
        <fullName evidence="2">Uncharacterized protein</fullName>
    </submittedName>
</protein>